<feature type="non-terminal residue" evidence="2">
    <location>
        <position position="217"/>
    </location>
</feature>
<feature type="non-terminal residue" evidence="2">
    <location>
        <position position="1"/>
    </location>
</feature>
<dbReference type="GO" id="GO:0008700">
    <property type="term" value="F:(R,S)-4-hydroxy-2-oxoglutarate aldolase activity"/>
    <property type="evidence" value="ECO:0007669"/>
    <property type="project" value="UniProtKB-EC"/>
</dbReference>
<evidence type="ECO:0000313" key="2">
    <source>
        <dbReference type="EMBL" id="CAA9334401.1"/>
    </source>
</evidence>
<name>A0A6J4LIS7_9HYPH</name>
<feature type="region of interest" description="Disordered" evidence="1">
    <location>
        <begin position="1"/>
        <end position="217"/>
    </location>
</feature>
<proteinExistence type="predicted"/>
<dbReference type="GO" id="GO:0008675">
    <property type="term" value="F:2-dehydro-3-deoxy-phosphogluconate aldolase activity"/>
    <property type="evidence" value="ECO:0007669"/>
    <property type="project" value="UniProtKB-EC"/>
</dbReference>
<protein>
    <submittedName>
        <fullName evidence="2">4-hydroxy-2-oxoglutarate aldolase @ 2-dehydro-3-deoxyphosphogluconate aldolase</fullName>
        <ecNumber evidence="2">4.1.2.14</ecNumber>
        <ecNumber evidence="2">4.1.3.16</ecNumber>
    </submittedName>
</protein>
<accession>A0A6J4LIS7</accession>
<dbReference type="AlphaFoldDB" id="A0A6J4LIS7"/>
<feature type="compositionally biased region" description="Basic residues" evidence="1">
    <location>
        <begin position="84"/>
        <end position="109"/>
    </location>
</feature>
<dbReference type="EC" id="4.1.3.16" evidence="2"/>
<reference evidence="2" key="1">
    <citation type="submission" date="2020-02" db="EMBL/GenBank/DDBJ databases">
        <authorList>
            <person name="Meier V. D."/>
        </authorList>
    </citation>
    <scope>NUCLEOTIDE SEQUENCE</scope>
    <source>
        <strain evidence="2">AVDCRST_MAG90</strain>
    </source>
</reference>
<feature type="compositionally biased region" description="Basic and acidic residues" evidence="1">
    <location>
        <begin position="18"/>
        <end position="32"/>
    </location>
</feature>
<dbReference type="EMBL" id="CADCUC010000320">
    <property type="protein sequence ID" value="CAA9334401.1"/>
    <property type="molecule type" value="Genomic_DNA"/>
</dbReference>
<keyword evidence="2" id="KW-0456">Lyase</keyword>
<organism evidence="2">
    <name type="scientific">uncultured Microvirga sp</name>
    <dbReference type="NCBI Taxonomy" id="412392"/>
    <lineage>
        <taxon>Bacteria</taxon>
        <taxon>Pseudomonadati</taxon>
        <taxon>Pseudomonadota</taxon>
        <taxon>Alphaproteobacteria</taxon>
        <taxon>Hyphomicrobiales</taxon>
        <taxon>Methylobacteriaceae</taxon>
        <taxon>Microvirga</taxon>
        <taxon>environmental samples</taxon>
    </lineage>
</organism>
<gene>
    <name evidence="2" type="ORF">AVDCRST_MAG90-1649</name>
</gene>
<feature type="compositionally biased region" description="Basic residues" evidence="1">
    <location>
        <begin position="161"/>
        <end position="170"/>
    </location>
</feature>
<sequence>ARQDRKPSRLCWPCPGDPRGHDRGCARRDPSRPHPGRGGTAGDRGHPAHRRRPRCDRGDRQGGAGGGGRRRHHLGAAPHLGGGRGRRPVPRHPRHAARSRRGRRSRGRALHAGLRDRLGGHRPRRSGLRDPEIFPGRPLGWSGLAEGHRRSSAASALLPDRRRRRKKRRGLPGLGERGLCRRQLDGPGRGGRLGGFRRHRPALPRSRWTAAGPEAGL</sequence>
<dbReference type="EC" id="4.1.2.14" evidence="2"/>
<evidence type="ECO:0000256" key="1">
    <source>
        <dbReference type="SAM" id="MobiDB-lite"/>
    </source>
</evidence>